<dbReference type="Gene3D" id="3.40.630.10">
    <property type="entry name" value="Zn peptidases"/>
    <property type="match status" value="1"/>
</dbReference>
<dbReference type="FunFam" id="3.50.30.30:FF:000008">
    <property type="entry name" value="Glutamate carboxypeptidase 2"/>
    <property type="match status" value="1"/>
</dbReference>
<feature type="domain" description="PA" evidence="4">
    <location>
        <begin position="189"/>
        <end position="253"/>
    </location>
</feature>
<feature type="compositionally biased region" description="Polar residues" evidence="2">
    <location>
        <begin position="265"/>
        <end position="279"/>
    </location>
</feature>
<comment type="similarity">
    <text evidence="1">Belongs to the peptidase M28 family. M28B subfamily.</text>
</comment>
<evidence type="ECO:0000256" key="2">
    <source>
        <dbReference type="SAM" id="MobiDB-lite"/>
    </source>
</evidence>
<dbReference type="SUPFAM" id="SSF52025">
    <property type="entry name" value="PA domain"/>
    <property type="match status" value="1"/>
</dbReference>
<dbReference type="HOGENOM" id="CLU_005688_2_0_1"/>
<feature type="domain" description="Peptidase M28" evidence="6">
    <location>
        <begin position="367"/>
        <end position="558"/>
    </location>
</feature>
<dbReference type="STRING" id="1382522.W6MWE9"/>
<dbReference type="GO" id="GO:0004180">
    <property type="term" value="F:carboxypeptidase activity"/>
    <property type="evidence" value="ECO:0007669"/>
    <property type="project" value="TreeGrafter"/>
</dbReference>
<dbReference type="AlphaFoldDB" id="W6MWE9"/>
<dbReference type="PANTHER" id="PTHR10404">
    <property type="entry name" value="N-ACETYLATED-ALPHA-LINKED ACIDIC DIPEPTIDASE"/>
    <property type="match status" value="1"/>
</dbReference>
<dbReference type="PANTHER" id="PTHR10404:SF46">
    <property type="entry name" value="VACUOLAR PROTEIN SORTING-ASSOCIATED PROTEIN 70"/>
    <property type="match status" value="1"/>
</dbReference>
<organism evidence="7 8">
    <name type="scientific">Kuraishia capsulata CBS 1993</name>
    <dbReference type="NCBI Taxonomy" id="1382522"/>
    <lineage>
        <taxon>Eukaryota</taxon>
        <taxon>Fungi</taxon>
        <taxon>Dikarya</taxon>
        <taxon>Ascomycota</taxon>
        <taxon>Saccharomycotina</taxon>
        <taxon>Pichiomycetes</taxon>
        <taxon>Pichiales</taxon>
        <taxon>Pichiaceae</taxon>
        <taxon>Kuraishia</taxon>
    </lineage>
</organism>
<dbReference type="InterPro" id="IPR007365">
    <property type="entry name" value="TFR-like_dimer_dom"/>
</dbReference>
<reference evidence="7" key="2">
    <citation type="submission" date="2014-02" db="EMBL/GenBank/DDBJ databases">
        <title>Complete DNA sequence of /Kuraishia capsulata/ illustrates novel genomic features among budding yeasts (/Saccharomycotina/).</title>
        <authorList>
            <person name="Morales L."/>
            <person name="Noel B."/>
            <person name="Porcel B."/>
            <person name="Marcet-Houben M."/>
            <person name="Hullo M-F."/>
            <person name="Sacerdot C."/>
            <person name="Tekaia F."/>
            <person name="Leh-Louis V."/>
            <person name="Despons L."/>
            <person name="Khanna V."/>
            <person name="Aury J-M."/>
            <person name="Barbe V."/>
            <person name="Couloux A."/>
            <person name="Labadie K."/>
            <person name="Pelletier E."/>
            <person name="Souciet J-L."/>
            <person name="Boekhout T."/>
            <person name="Gabaldon T."/>
            <person name="Wincker P."/>
            <person name="Dujon B."/>
        </authorList>
    </citation>
    <scope>NUCLEOTIDE SEQUENCE</scope>
    <source>
        <strain evidence="7">CBS 1993</strain>
    </source>
</reference>
<dbReference type="OrthoDB" id="5841748at2759"/>
<dbReference type="Gene3D" id="3.50.30.30">
    <property type="match status" value="1"/>
</dbReference>
<keyword evidence="3" id="KW-0472">Membrane</keyword>
<dbReference type="Gene3D" id="1.20.930.40">
    <property type="entry name" value="Transferrin receptor-like, dimerisation domain"/>
    <property type="match status" value="1"/>
</dbReference>
<dbReference type="FunFam" id="3.40.630.10:FF:000101">
    <property type="entry name" value="N-acetylated alpha-linked acidic dipeptidase like 1"/>
    <property type="match status" value="1"/>
</dbReference>
<dbReference type="Proteomes" id="UP000019384">
    <property type="component" value="Unassembled WGS sequence"/>
</dbReference>
<dbReference type="InterPro" id="IPR036757">
    <property type="entry name" value="TFR-like_dimer_dom_sf"/>
</dbReference>
<proteinExistence type="inferred from homology"/>
<dbReference type="CDD" id="cd08022">
    <property type="entry name" value="M28_PSMA_like"/>
    <property type="match status" value="1"/>
</dbReference>
<dbReference type="GeneID" id="34520708"/>
<evidence type="ECO:0008006" key="9">
    <source>
        <dbReference type="Google" id="ProtNLM"/>
    </source>
</evidence>
<evidence type="ECO:0000259" key="4">
    <source>
        <dbReference type="Pfam" id="PF02225"/>
    </source>
</evidence>
<feature type="region of interest" description="Disordered" evidence="2">
    <location>
        <begin position="251"/>
        <end position="303"/>
    </location>
</feature>
<name>W6MWE9_9ASCO</name>
<feature type="transmembrane region" description="Helical" evidence="3">
    <location>
        <begin position="31"/>
        <end position="51"/>
    </location>
</feature>
<dbReference type="InterPro" id="IPR046450">
    <property type="entry name" value="PA_dom_sf"/>
</dbReference>
<dbReference type="Pfam" id="PF04389">
    <property type="entry name" value="Peptidase_M28"/>
    <property type="match status" value="1"/>
</dbReference>
<keyword evidence="3" id="KW-1133">Transmembrane helix</keyword>
<sequence length="759" mass="85064">MTAETDPLVGQDSFQVRIVRRQRRHYDRSRCFRFLLISLFGMSLLAIPATLVPRYVHQKFLAVTKWHSLEDVTNAFQETLFSENHAGEFLRRYTNESHLAGDGPELVQFTFDKFEEYGLKASVNDYEVYLNTPLDHSLKMFDTITGQTLHKPMLEEDILAEDPTSTHLDAIPVFHGYSASGNVTAGFVYANFGSKADLAKLVELGVETKGKIAIVRNGGGYRGLKVKFAEDLGFVGMLMYPDPAQDHGITEENGYLAYPNGPARNPSSVERGSLKSSNLAPGDPTTPGYPSKPGCKRREPKGIPTIPTLPISYREVKPILESLNGHGLKIPGFGGAIPDVEYFTGPNPNLQLNLYNLQNYTIKPIHNVIGKLDGWLQDEVIVIGNHRDSWIKGGAGDPNSGSAVLLETIRAIAGIKSKYPNWKPLRSLVFISWDGEEYGLLGSSEFGEEFSHEISGKVVAYFNTDVGVSGSQLGLAASPMLNELLLESAKLVDYPMLPNTTLYEHLINTTNAEIEVLGSGSDFTVFLEHLGIPSLDIGFDSGKNDAVYHYHSNYDSYHWMHTFVDPNFELHRALAAYLGHLVLGMSENEVIRFNVLEYARAIASYYESTIKDVPLEWTNKNSEYKRGHHTHRLHKLIGIMSGHIHAMVGLSEGYQYHLAELREQYQTSTAFQKFKLLIKIKLANENLKHLEKQFLGPGLKDRPWFRHVVFASGRYDGYSGQNLPGLRESLEDDDIVRFLGELEILNHSIVKFNKLLKLR</sequence>
<feature type="domain" description="Transferrin receptor-like dimerisation" evidence="5">
    <location>
        <begin position="668"/>
        <end position="756"/>
    </location>
</feature>
<dbReference type="SUPFAM" id="SSF47672">
    <property type="entry name" value="Transferrin receptor-like dimerisation domain"/>
    <property type="match status" value="1"/>
</dbReference>
<evidence type="ECO:0000259" key="5">
    <source>
        <dbReference type="Pfam" id="PF04253"/>
    </source>
</evidence>
<keyword evidence="8" id="KW-1185">Reference proteome</keyword>
<dbReference type="Pfam" id="PF02225">
    <property type="entry name" value="PA"/>
    <property type="match status" value="1"/>
</dbReference>
<dbReference type="CDD" id="cd02121">
    <property type="entry name" value="PA_GCPII_like"/>
    <property type="match status" value="1"/>
</dbReference>
<reference evidence="7" key="1">
    <citation type="submission" date="2013-12" db="EMBL/GenBank/DDBJ databases">
        <authorList>
            <person name="Genoscope - CEA"/>
        </authorList>
    </citation>
    <scope>NUCLEOTIDE SEQUENCE</scope>
    <source>
        <strain evidence="7">CBS 1993</strain>
    </source>
</reference>
<dbReference type="RefSeq" id="XP_022459320.1">
    <property type="nucleotide sequence ID" value="XM_022601704.1"/>
</dbReference>
<evidence type="ECO:0000259" key="6">
    <source>
        <dbReference type="Pfam" id="PF04389"/>
    </source>
</evidence>
<dbReference type="Pfam" id="PF04253">
    <property type="entry name" value="TFR_dimer"/>
    <property type="match status" value="1"/>
</dbReference>
<dbReference type="InterPro" id="IPR003137">
    <property type="entry name" value="PA_domain"/>
</dbReference>
<evidence type="ECO:0000313" key="8">
    <source>
        <dbReference type="Proteomes" id="UP000019384"/>
    </source>
</evidence>
<gene>
    <name evidence="7" type="ORF">KUCA_T00003303001</name>
</gene>
<evidence type="ECO:0000256" key="1">
    <source>
        <dbReference type="ARBA" id="ARBA00005634"/>
    </source>
</evidence>
<dbReference type="EMBL" id="HG793128">
    <property type="protein sequence ID" value="CDK27325.1"/>
    <property type="molecule type" value="Genomic_DNA"/>
</dbReference>
<accession>W6MWE9</accession>
<evidence type="ECO:0000313" key="7">
    <source>
        <dbReference type="EMBL" id="CDK27325.1"/>
    </source>
</evidence>
<dbReference type="SUPFAM" id="SSF53187">
    <property type="entry name" value="Zn-dependent exopeptidases"/>
    <property type="match status" value="1"/>
</dbReference>
<protein>
    <recommendedName>
        <fullName evidence="9">Vacuolar membrane protease</fullName>
    </recommendedName>
</protein>
<dbReference type="InterPro" id="IPR039373">
    <property type="entry name" value="Peptidase_M28B"/>
</dbReference>
<keyword evidence="3" id="KW-0812">Transmembrane</keyword>
<evidence type="ECO:0000256" key="3">
    <source>
        <dbReference type="SAM" id="Phobius"/>
    </source>
</evidence>
<dbReference type="InterPro" id="IPR007484">
    <property type="entry name" value="Peptidase_M28"/>
</dbReference>